<reference evidence="1" key="1">
    <citation type="journal article" date="2014" name="Int. J. Syst. Evol. Microbiol.">
        <title>Complete genome sequence of Corynebacterium casei LMG S-19264T (=DSM 44701T), isolated from a smear-ripened cheese.</title>
        <authorList>
            <consortium name="US DOE Joint Genome Institute (JGI-PGF)"/>
            <person name="Walter F."/>
            <person name="Albersmeier A."/>
            <person name="Kalinowski J."/>
            <person name="Ruckert C."/>
        </authorList>
    </citation>
    <scope>NUCLEOTIDE SEQUENCE</scope>
    <source>
        <strain evidence="1">KCTC 32255</strain>
    </source>
</reference>
<protein>
    <submittedName>
        <fullName evidence="1">Cell division protein ZapA</fullName>
    </submittedName>
</protein>
<dbReference type="GO" id="GO:0051301">
    <property type="term" value="P:cell division"/>
    <property type="evidence" value="ECO:0007669"/>
    <property type="project" value="UniProtKB-KW"/>
</dbReference>
<keyword evidence="1" id="KW-0132">Cell division</keyword>
<sequence>MSNVAITIGGRSYTLACADGEEAHIRNLGRLIDEKAVAAGAVGQSEPRMLLFAAMLLADEIHELTARRDGAAQKADEMARRIDTLAGRVENIAALLETALESARHNA</sequence>
<dbReference type="RefSeq" id="WP_189621515.1">
    <property type="nucleotide sequence ID" value="NZ_BMZA01000009.1"/>
</dbReference>
<dbReference type="Pfam" id="PF05164">
    <property type="entry name" value="ZapA"/>
    <property type="match status" value="1"/>
</dbReference>
<dbReference type="InterPro" id="IPR007838">
    <property type="entry name" value="Cell_div_ZapA-like"/>
</dbReference>
<name>A0A918UHJ1_9SPHN</name>
<dbReference type="InterPro" id="IPR036192">
    <property type="entry name" value="Cell_div_ZapA-like_sf"/>
</dbReference>
<organism evidence="1 2">
    <name type="scientific">Novosphingobium colocasiae</name>
    <dbReference type="NCBI Taxonomy" id="1256513"/>
    <lineage>
        <taxon>Bacteria</taxon>
        <taxon>Pseudomonadati</taxon>
        <taxon>Pseudomonadota</taxon>
        <taxon>Alphaproteobacteria</taxon>
        <taxon>Sphingomonadales</taxon>
        <taxon>Sphingomonadaceae</taxon>
        <taxon>Novosphingobium</taxon>
    </lineage>
</organism>
<dbReference type="EMBL" id="BMZA01000009">
    <property type="protein sequence ID" value="GGZ08845.1"/>
    <property type="molecule type" value="Genomic_DNA"/>
</dbReference>
<reference evidence="1" key="2">
    <citation type="submission" date="2020-09" db="EMBL/GenBank/DDBJ databases">
        <authorList>
            <person name="Sun Q."/>
            <person name="Kim S."/>
        </authorList>
    </citation>
    <scope>NUCLEOTIDE SEQUENCE</scope>
    <source>
        <strain evidence="1">KCTC 32255</strain>
    </source>
</reference>
<keyword evidence="1" id="KW-0131">Cell cycle</keyword>
<dbReference type="InterPro" id="IPR042233">
    <property type="entry name" value="Cell_div_ZapA_N"/>
</dbReference>
<dbReference type="AlphaFoldDB" id="A0A918UHJ1"/>
<dbReference type="Proteomes" id="UP000648075">
    <property type="component" value="Unassembled WGS sequence"/>
</dbReference>
<gene>
    <name evidence="1" type="ORF">GCM10011614_24690</name>
</gene>
<accession>A0A918UHJ1</accession>
<comment type="caution">
    <text evidence="1">The sequence shown here is derived from an EMBL/GenBank/DDBJ whole genome shotgun (WGS) entry which is preliminary data.</text>
</comment>
<evidence type="ECO:0000313" key="2">
    <source>
        <dbReference type="Proteomes" id="UP000648075"/>
    </source>
</evidence>
<dbReference type="Gene3D" id="3.30.160.880">
    <property type="entry name" value="Cell division protein ZapA protomer, N-terminal domain"/>
    <property type="match status" value="1"/>
</dbReference>
<evidence type="ECO:0000313" key="1">
    <source>
        <dbReference type="EMBL" id="GGZ08845.1"/>
    </source>
</evidence>
<keyword evidence="2" id="KW-1185">Reference proteome</keyword>
<dbReference type="SUPFAM" id="SSF102829">
    <property type="entry name" value="Cell division protein ZapA-like"/>
    <property type="match status" value="1"/>
</dbReference>
<proteinExistence type="predicted"/>